<evidence type="ECO:0000313" key="1">
    <source>
        <dbReference type="EMBL" id="PRJ59029.1"/>
    </source>
</evidence>
<comment type="caution">
    <text evidence="1">The sequence shown here is derived from an EMBL/GenBank/DDBJ whole genome shotgun (WGS) entry which is preliminary data.</text>
</comment>
<sequence length="141" mass="16419">MRIRKLFVVIFALFLTSCTTLPKPERLPLQSQKVRLFKVERVNEVSLLTVQFEDFQWRWVQTDPLGSPIARVILTKKGWQNDGFIMPNIQARMLFSGLSVAINPKHPPFKLSSQWDITSNSPHFEIRTPDGILWKVDELEQ</sequence>
<evidence type="ECO:0008006" key="3">
    <source>
        <dbReference type="Google" id="ProtNLM"/>
    </source>
</evidence>
<gene>
    <name evidence="1" type="ORF">BV102_00129</name>
</gene>
<organism evidence="1 2">
    <name type="scientific">Haemophilus influenzae</name>
    <dbReference type="NCBI Taxonomy" id="727"/>
    <lineage>
        <taxon>Bacteria</taxon>
        <taxon>Pseudomonadati</taxon>
        <taxon>Pseudomonadota</taxon>
        <taxon>Gammaproteobacteria</taxon>
        <taxon>Pasteurellales</taxon>
        <taxon>Pasteurellaceae</taxon>
        <taxon>Haemophilus</taxon>
    </lineage>
</organism>
<dbReference type="EMBL" id="NEBY01000277">
    <property type="protein sequence ID" value="PRJ59029.1"/>
    <property type="molecule type" value="Genomic_DNA"/>
</dbReference>
<accession>A0A2S9RNS5</accession>
<dbReference type="Proteomes" id="UP000238532">
    <property type="component" value="Unassembled WGS sequence"/>
</dbReference>
<dbReference type="AlphaFoldDB" id="A0A2S9RNS5"/>
<protein>
    <recommendedName>
        <fullName evidence="3">Lipoprotein</fullName>
    </recommendedName>
</protein>
<dbReference type="PROSITE" id="PS51257">
    <property type="entry name" value="PROKAR_LIPOPROTEIN"/>
    <property type="match status" value="1"/>
</dbReference>
<name>A0A2S9RNS5_HAEIF</name>
<reference evidence="1 2" key="1">
    <citation type="submission" date="2017-04" db="EMBL/GenBank/DDBJ databases">
        <title>Haemophilus influenzae in COPD genome sequencing project.</title>
        <authorList>
            <person name="Murphy T.F."/>
            <person name="Kong Y."/>
            <person name="Nadendla S."/>
            <person name="Tettelin H."/>
            <person name="Pettigrew M."/>
        </authorList>
    </citation>
    <scope>NUCLEOTIDE SEQUENCE [LARGE SCALE GENOMIC DNA]</scope>
    <source>
        <strain evidence="1 2">56P127H1</strain>
    </source>
</reference>
<proteinExistence type="predicted"/>
<evidence type="ECO:0000313" key="2">
    <source>
        <dbReference type="Proteomes" id="UP000238532"/>
    </source>
</evidence>